<gene>
    <name evidence="1" type="ordered locus">CPS_2404</name>
</gene>
<evidence type="ECO:0000313" key="1">
    <source>
        <dbReference type="EMBL" id="AAZ26116.1"/>
    </source>
</evidence>
<sequence>MAGRGFTYVLSEEDTGTGDKIHKASSATKWWVAFYKEHKVSISHELVKDGISGFLANDRSNR</sequence>
<protein>
    <submittedName>
        <fullName evidence="1">Uncharacterized protein</fullName>
    </submittedName>
</protein>
<proteinExistence type="predicted"/>
<evidence type="ECO:0000313" key="2">
    <source>
        <dbReference type="Proteomes" id="UP000000547"/>
    </source>
</evidence>
<dbReference type="RefSeq" id="WP_011043215.1">
    <property type="nucleotide sequence ID" value="NC_003910.7"/>
</dbReference>
<dbReference type="KEGG" id="cps:CPS_2404"/>
<dbReference type="HOGENOM" id="CLU_2896356_0_0_6"/>
<reference evidence="1" key="1">
    <citation type="journal article" date="2005" name="Proc. Natl. Acad. Sci. U.S.A.">
        <title>The psychrophilic lifestyle as revealed by the genome sequence of Colwellia psychrerythraea 34H through genomic and proteomic analyses.</title>
        <authorList>
            <person name="Methe B.A."/>
            <person name="Nelson K.E."/>
            <person name="Deming J.W."/>
            <person name="Momen B."/>
            <person name="Melamud E."/>
            <person name="Zhang X."/>
            <person name="Moult J."/>
            <person name="Madupu R."/>
            <person name="Nelson W.C."/>
            <person name="Dodson R.J."/>
            <person name="Brinkac L.M."/>
            <person name="Daugherty S.C."/>
            <person name="Durkin A.S."/>
            <person name="DeBoy R.T."/>
            <person name="Kolonay J.F."/>
            <person name="Sullivan S.A."/>
            <person name="Zhou L."/>
            <person name="Davidsen T.M."/>
            <person name="Wu M."/>
            <person name="Huston A.L."/>
            <person name="Lewis M."/>
            <person name="Weaver B."/>
            <person name="Weidman J.F."/>
            <person name="Khouri H."/>
            <person name="Utterback T.R."/>
            <person name="Feldblyum T.V."/>
            <person name="Fraser C.M."/>
        </authorList>
    </citation>
    <scope>NUCLEOTIDE SEQUENCE [LARGE SCALE GENOMIC DNA]</scope>
    <source>
        <strain evidence="1">34H</strain>
    </source>
</reference>
<organism evidence="1 2">
    <name type="scientific">Colwellia psychrerythraea (strain 34H / ATCC BAA-681)</name>
    <name type="common">Vibrio psychroerythus</name>
    <dbReference type="NCBI Taxonomy" id="167879"/>
    <lineage>
        <taxon>Bacteria</taxon>
        <taxon>Pseudomonadati</taxon>
        <taxon>Pseudomonadota</taxon>
        <taxon>Gammaproteobacteria</taxon>
        <taxon>Alteromonadales</taxon>
        <taxon>Colwelliaceae</taxon>
        <taxon>Colwellia</taxon>
    </lineage>
</organism>
<dbReference type="STRING" id="167879.CPS_2404"/>
<accession>Q481Z7</accession>
<name>Q481Z7_COLP3</name>
<dbReference type="AlphaFoldDB" id="Q481Z7"/>
<dbReference type="Proteomes" id="UP000000547">
    <property type="component" value="Chromosome"/>
</dbReference>
<dbReference type="EMBL" id="CP000083">
    <property type="protein sequence ID" value="AAZ26116.1"/>
    <property type="molecule type" value="Genomic_DNA"/>
</dbReference>